<reference evidence="8 9" key="1">
    <citation type="submission" date="2015-10" db="EMBL/GenBank/DDBJ databases">
        <title>Metagenome-Assembled Genomes uncover a global brackish microbiome.</title>
        <authorList>
            <person name="Hugerth L.W."/>
            <person name="Larsson J."/>
            <person name="Alneberg J."/>
            <person name="Lindh M.V."/>
            <person name="Legrand C."/>
            <person name="Pinhassi J."/>
            <person name="Andersson A.F."/>
        </authorList>
    </citation>
    <scope>NUCLEOTIDE SEQUENCE [LARGE SCALE GENOMIC DNA]</scope>
    <source>
        <strain evidence="8">BACL4 MAG-120507-bin80</strain>
    </source>
</reference>
<sequence>MPRTTKPLSATQIKQAKPRAKEYNLADGQGLYLRVKPTGAKHWLFNYQKPHTKQRSNISLGSYPAVSLAEAKKERDLCQSLLAKDIDPREQKIVEKREKANAHANTLGNIYSEWLKLKQQDVSSSYFKKIENRLDKYIIPKLGKRPLHKITAVEAISVIRPLADDGKLETVKKICRWFNEIMVYAVNSGIIFHNPLSGIGKAFNAPKTVNLPTLRPDQLPKLVSTIEEASIKPMTKHLMLWQLHTIVRPAEASNARWEEIDFDKKVWEIPAERMKKNRPHLVPLTSQTIGILQALKPLSGHLEHIFTSDINPRKPANSQTVNMALKRMGFKDQIVSHGFRALASTTLNEQEFDPDVIEVALAHVDSNSIRATYNRSEYLEQRKKMMQWWSDQIAGINRKTSGKMPSKKNLSLVSAQ</sequence>
<dbReference type="InterPro" id="IPR053876">
    <property type="entry name" value="Phage_int_M"/>
</dbReference>
<dbReference type="GO" id="GO:0003677">
    <property type="term" value="F:DNA binding"/>
    <property type="evidence" value="ECO:0007669"/>
    <property type="project" value="UniProtKB-UniRule"/>
</dbReference>
<dbReference type="InterPro" id="IPR038488">
    <property type="entry name" value="Integrase_DNA-bd_sf"/>
</dbReference>
<dbReference type="GO" id="GO:0015074">
    <property type="term" value="P:DNA integration"/>
    <property type="evidence" value="ECO:0007669"/>
    <property type="project" value="UniProtKB-KW"/>
</dbReference>
<accession>A0A0R2SKP6</accession>
<comment type="similarity">
    <text evidence="1">Belongs to the 'phage' integrase family.</text>
</comment>
<dbReference type="CDD" id="cd00801">
    <property type="entry name" value="INT_P4_C"/>
    <property type="match status" value="1"/>
</dbReference>
<dbReference type="Proteomes" id="UP000051934">
    <property type="component" value="Unassembled WGS sequence"/>
</dbReference>
<dbReference type="Gene3D" id="1.10.443.10">
    <property type="entry name" value="Intergrase catalytic core"/>
    <property type="match status" value="1"/>
</dbReference>
<keyword evidence="4" id="KW-0233">DNA recombination</keyword>
<dbReference type="AlphaFoldDB" id="A0A0R2SKP6"/>
<evidence type="ECO:0000256" key="1">
    <source>
        <dbReference type="ARBA" id="ARBA00008857"/>
    </source>
</evidence>
<dbReference type="Pfam" id="PF13356">
    <property type="entry name" value="Arm-DNA-bind_3"/>
    <property type="match status" value="1"/>
</dbReference>
<dbReference type="SUPFAM" id="SSF56349">
    <property type="entry name" value="DNA breaking-rejoining enzymes"/>
    <property type="match status" value="1"/>
</dbReference>
<dbReference type="PROSITE" id="PS51898">
    <property type="entry name" value="TYR_RECOMBINASE"/>
    <property type="match status" value="1"/>
</dbReference>
<evidence type="ECO:0000259" key="6">
    <source>
        <dbReference type="PROSITE" id="PS51898"/>
    </source>
</evidence>
<evidence type="ECO:0000313" key="8">
    <source>
        <dbReference type="EMBL" id="KRO73219.1"/>
    </source>
</evidence>
<keyword evidence="2" id="KW-0229">DNA integration</keyword>
<dbReference type="EMBL" id="LIBB01000018">
    <property type="protein sequence ID" value="KRO73219.1"/>
    <property type="molecule type" value="Genomic_DNA"/>
</dbReference>
<feature type="domain" description="Tyr recombinase" evidence="6">
    <location>
        <begin position="209"/>
        <end position="386"/>
    </location>
</feature>
<dbReference type="InterPro" id="IPR025166">
    <property type="entry name" value="Integrase_DNA_bind_dom"/>
</dbReference>
<comment type="caution">
    <text evidence="8">The sequence shown here is derived from an EMBL/GenBank/DDBJ whole genome shotgun (WGS) entry which is preliminary data.</text>
</comment>
<evidence type="ECO:0000256" key="2">
    <source>
        <dbReference type="ARBA" id="ARBA00022908"/>
    </source>
</evidence>
<name>A0A0R2SKP6_9GAMM</name>
<dbReference type="PROSITE" id="PS51900">
    <property type="entry name" value="CB"/>
    <property type="match status" value="1"/>
</dbReference>
<feature type="domain" description="Core-binding (CB)" evidence="7">
    <location>
        <begin position="105"/>
        <end position="186"/>
    </location>
</feature>
<evidence type="ECO:0000259" key="7">
    <source>
        <dbReference type="PROSITE" id="PS51900"/>
    </source>
</evidence>
<evidence type="ECO:0000256" key="4">
    <source>
        <dbReference type="ARBA" id="ARBA00023172"/>
    </source>
</evidence>
<keyword evidence="3 5" id="KW-0238">DNA-binding</keyword>
<dbReference type="Gene3D" id="3.30.160.390">
    <property type="entry name" value="Integrase, DNA-binding domain"/>
    <property type="match status" value="1"/>
</dbReference>
<dbReference type="InterPro" id="IPR011010">
    <property type="entry name" value="DNA_brk_join_enz"/>
</dbReference>
<dbReference type="PANTHER" id="PTHR30629:SF6">
    <property type="entry name" value="PROPHAGE INTEGRASE INTA-RELATED"/>
    <property type="match status" value="1"/>
</dbReference>
<dbReference type="NCBIfam" id="NF007246">
    <property type="entry name" value="PRK09692.1"/>
    <property type="match status" value="1"/>
</dbReference>
<dbReference type="InterPro" id="IPR002104">
    <property type="entry name" value="Integrase_catalytic"/>
</dbReference>
<dbReference type="Pfam" id="PF00589">
    <property type="entry name" value="Phage_integrase"/>
    <property type="match status" value="1"/>
</dbReference>
<dbReference type="InterPro" id="IPR044068">
    <property type="entry name" value="CB"/>
</dbReference>
<dbReference type="GO" id="GO:0006310">
    <property type="term" value="P:DNA recombination"/>
    <property type="evidence" value="ECO:0007669"/>
    <property type="project" value="UniProtKB-KW"/>
</dbReference>
<dbReference type="Gene3D" id="1.10.150.130">
    <property type="match status" value="1"/>
</dbReference>
<evidence type="ECO:0000313" key="9">
    <source>
        <dbReference type="Proteomes" id="UP000051934"/>
    </source>
</evidence>
<dbReference type="InterPro" id="IPR013762">
    <property type="entry name" value="Integrase-like_cat_sf"/>
</dbReference>
<proteinExistence type="inferred from homology"/>
<evidence type="ECO:0000256" key="3">
    <source>
        <dbReference type="ARBA" id="ARBA00023125"/>
    </source>
</evidence>
<dbReference type="InterPro" id="IPR010998">
    <property type="entry name" value="Integrase_recombinase_N"/>
</dbReference>
<protein>
    <submittedName>
        <fullName evidence="8">Integrase</fullName>
    </submittedName>
</protein>
<organism evidence="8 9">
    <name type="scientific">OM182 bacterium BACL3 MAG-120507-bin80</name>
    <dbReference type="NCBI Taxonomy" id="1655577"/>
    <lineage>
        <taxon>Bacteria</taxon>
        <taxon>Pseudomonadati</taxon>
        <taxon>Pseudomonadota</taxon>
        <taxon>Gammaproteobacteria</taxon>
        <taxon>OMG group</taxon>
        <taxon>OM182 clade</taxon>
    </lineage>
</organism>
<dbReference type="Pfam" id="PF22022">
    <property type="entry name" value="Phage_int_M"/>
    <property type="match status" value="1"/>
</dbReference>
<evidence type="ECO:0000256" key="5">
    <source>
        <dbReference type="PROSITE-ProRule" id="PRU01248"/>
    </source>
</evidence>
<gene>
    <name evidence="8" type="ORF">ABR69_03875</name>
</gene>
<dbReference type="InterPro" id="IPR050808">
    <property type="entry name" value="Phage_Integrase"/>
</dbReference>
<dbReference type="PANTHER" id="PTHR30629">
    <property type="entry name" value="PROPHAGE INTEGRASE"/>
    <property type="match status" value="1"/>
</dbReference>